<name>A0A3M7Q5Q2_BRAPC</name>
<keyword evidence="3" id="KW-1185">Reference proteome</keyword>
<feature type="transmembrane region" description="Helical" evidence="1">
    <location>
        <begin position="21"/>
        <end position="41"/>
    </location>
</feature>
<protein>
    <submittedName>
        <fullName evidence="2">Uncharacterized protein</fullName>
    </submittedName>
</protein>
<keyword evidence="1" id="KW-1133">Transmembrane helix</keyword>
<organism evidence="2 3">
    <name type="scientific">Brachionus plicatilis</name>
    <name type="common">Marine rotifer</name>
    <name type="synonym">Brachionus muelleri</name>
    <dbReference type="NCBI Taxonomy" id="10195"/>
    <lineage>
        <taxon>Eukaryota</taxon>
        <taxon>Metazoa</taxon>
        <taxon>Spiralia</taxon>
        <taxon>Gnathifera</taxon>
        <taxon>Rotifera</taxon>
        <taxon>Eurotatoria</taxon>
        <taxon>Monogononta</taxon>
        <taxon>Pseudotrocha</taxon>
        <taxon>Ploima</taxon>
        <taxon>Brachionidae</taxon>
        <taxon>Brachionus</taxon>
    </lineage>
</organism>
<dbReference type="Proteomes" id="UP000276133">
    <property type="component" value="Unassembled WGS sequence"/>
</dbReference>
<dbReference type="EMBL" id="REGN01007452">
    <property type="protein sequence ID" value="RNA06265.1"/>
    <property type="molecule type" value="Genomic_DNA"/>
</dbReference>
<sequence length="98" mass="10549">MRLLVDSNIEKSRSTSSPLLLACWFFTATSIIFAVANSIWIESLVDCHDGAGTGIGAISVDTCGVNQDALAAVSTHSEQQWAQQNIKDTFEGQKKLSC</sequence>
<evidence type="ECO:0000313" key="3">
    <source>
        <dbReference type="Proteomes" id="UP000276133"/>
    </source>
</evidence>
<accession>A0A3M7Q5Q2</accession>
<comment type="caution">
    <text evidence="2">The sequence shown here is derived from an EMBL/GenBank/DDBJ whole genome shotgun (WGS) entry which is preliminary data.</text>
</comment>
<reference evidence="2 3" key="1">
    <citation type="journal article" date="2018" name="Sci. Rep.">
        <title>Genomic signatures of local adaptation to the degree of environmental predictability in rotifers.</title>
        <authorList>
            <person name="Franch-Gras L."/>
            <person name="Hahn C."/>
            <person name="Garcia-Roger E.M."/>
            <person name="Carmona M.J."/>
            <person name="Serra M."/>
            <person name="Gomez A."/>
        </authorList>
    </citation>
    <scope>NUCLEOTIDE SEQUENCE [LARGE SCALE GENOMIC DNA]</scope>
    <source>
        <strain evidence="2">HYR1</strain>
    </source>
</reference>
<proteinExistence type="predicted"/>
<keyword evidence="1" id="KW-0812">Transmembrane</keyword>
<dbReference type="AlphaFoldDB" id="A0A3M7Q5Q2"/>
<keyword evidence="1" id="KW-0472">Membrane</keyword>
<evidence type="ECO:0000256" key="1">
    <source>
        <dbReference type="SAM" id="Phobius"/>
    </source>
</evidence>
<gene>
    <name evidence="2" type="ORF">BpHYR1_004375</name>
</gene>
<evidence type="ECO:0000313" key="2">
    <source>
        <dbReference type="EMBL" id="RNA06265.1"/>
    </source>
</evidence>